<protein>
    <recommendedName>
        <fullName evidence="6">C2 domain-containing protein</fullName>
    </recommendedName>
</protein>
<accession>A0AAN7TZR3</accession>
<dbReference type="GO" id="GO:0004198">
    <property type="term" value="F:calcium-dependent cysteine-type endopeptidase activity"/>
    <property type="evidence" value="ECO:0007669"/>
    <property type="project" value="InterPro"/>
</dbReference>
<keyword evidence="8" id="KW-1185">Reference proteome</keyword>
<dbReference type="InterPro" id="IPR022683">
    <property type="entry name" value="Calpain_III"/>
</dbReference>
<proteinExistence type="inferred from homology"/>
<evidence type="ECO:0000259" key="6">
    <source>
        <dbReference type="PROSITE" id="PS50004"/>
    </source>
</evidence>
<dbReference type="PANTHER" id="PTHR10183:SF379">
    <property type="entry name" value="CALPAIN-5"/>
    <property type="match status" value="1"/>
</dbReference>
<comment type="similarity">
    <text evidence="1">Belongs to the peptidase C2 family.</text>
</comment>
<evidence type="ECO:0000313" key="7">
    <source>
        <dbReference type="EMBL" id="KAK5575415.1"/>
    </source>
</evidence>
<dbReference type="PROSITE" id="PS50004">
    <property type="entry name" value="C2"/>
    <property type="match status" value="1"/>
</dbReference>
<organism evidence="7 8">
    <name type="scientific">Dictyostelium firmibasis</name>
    <dbReference type="NCBI Taxonomy" id="79012"/>
    <lineage>
        <taxon>Eukaryota</taxon>
        <taxon>Amoebozoa</taxon>
        <taxon>Evosea</taxon>
        <taxon>Eumycetozoa</taxon>
        <taxon>Dictyostelia</taxon>
        <taxon>Dictyosteliales</taxon>
        <taxon>Dictyosteliaceae</taxon>
        <taxon>Dictyostelium</taxon>
    </lineage>
</organism>
<dbReference type="Pfam" id="PF00168">
    <property type="entry name" value="C2"/>
    <property type="match status" value="1"/>
</dbReference>
<dbReference type="SUPFAM" id="SSF49758">
    <property type="entry name" value="Calpain large subunit, middle domain (domain III)"/>
    <property type="match status" value="3"/>
</dbReference>
<dbReference type="InterPro" id="IPR036213">
    <property type="entry name" value="Calpain_III_sf"/>
</dbReference>
<dbReference type="Gene3D" id="2.60.40.150">
    <property type="entry name" value="C2 domain"/>
    <property type="match status" value="1"/>
</dbReference>
<dbReference type="EMBL" id="JAVFKY010000005">
    <property type="protein sequence ID" value="KAK5575415.1"/>
    <property type="molecule type" value="Genomic_DNA"/>
</dbReference>
<evidence type="ECO:0000256" key="1">
    <source>
        <dbReference type="ARBA" id="ARBA00007623"/>
    </source>
</evidence>
<feature type="domain" description="C2" evidence="6">
    <location>
        <begin position="1"/>
        <end position="123"/>
    </location>
</feature>
<dbReference type="SUPFAM" id="SSF49562">
    <property type="entry name" value="C2 domain (Calcium/lipid-binding domain, CaLB)"/>
    <property type="match status" value="1"/>
</dbReference>
<feature type="region of interest" description="Disordered" evidence="5">
    <location>
        <begin position="1"/>
        <end position="22"/>
    </location>
</feature>
<dbReference type="SMART" id="SM00720">
    <property type="entry name" value="calpain_III"/>
    <property type="match status" value="2"/>
</dbReference>
<name>A0AAN7TZR3_9MYCE</name>
<keyword evidence="2" id="KW-0645">Protease</keyword>
<evidence type="ECO:0000313" key="8">
    <source>
        <dbReference type="Proteomes" id="UP001344447"/>
    </source>
</evidence>
<feature type="region of interest" description="Disordered" evidence="5">
    <location>
        <begin position="123"/>
        <end position="190"/>
    </location>
</feature>
<dbReference type="InterPro" id="IPR022684">
    <property type="entry name" value="Calpain_cysteine_protease"/>
</dbReference>
<evidence type="ECO:0000256" key="2">
    <source>
        <dbReference type="ARBA" id="ARBA00022670"/>
    </source>
</evidence>
<comment type="caution">
    <text evidence="7">The sequence shown here is derived from an EMBL/GenBank/DDBJ whole genome shotgun (WGS) entry which is preliminary data.</text>
</comment>
<reference evidence="7 8" key="1">
    <citation type="submission" date="2023-11" db="EMBL/GenBank/DDBJ databases">
        <title>Dfirmibasis_genome.</title>
        <authorList>
            <person name="Edelbroek B."/>
            <person name="Kjellin J."/>
            <person name="Jerlstrom-Hultqvist J."/>
            <person name="Soderbom F."/>
        </authorList>
    </citation>
    <scope>NUCLEOTIDE SEQUENCE [LARGE SCALE GENOMIC DNA]</scope>
    <source>
        <strain evidence="7 8">TNS-C-14</strain>
    </source>
</reference>
<evidence type="ECO:0000256" key="4">
    <source>
        <dbReference type="ARBA" id="ARBA00022807"/>
    </source>
</evidence>
<evidence type="ECO:0000256" key="3">
    <source>
        <dbReference type="ARBA" id="ARBA00022801"/>
    </source>
</evidence>
<dbReference type="InterPro" id="IPR022682">
    <property type="entry name" value="Calpain_domain_III"/>
</dbReference>
<sequence length="647" mass="72487">MSATEQSPTTTTTTTTTTSSPSSDIRDKFVFGNLEVKVKEVKGCQLHFLNVKCELAQKRTEVKTKPLANHTFFDVFSFRVTGSTSELEIEAWKKNFLFKDKMTGSVTIPINDLLHANGEAKWYPLSNKKPRSSRVKKENITSNNNNKDNASPSSPDEAQEKGEDEHHSADESPAEESSPTTGRPRSVSVPAKKIKAAPEVCLEIKFVLNEPPKEVLKGIILDGQWNSENNFGTLINNPHWIKCTQYLLTIKDEITPVTLKLRQPQGTDQRCSFFVINYDSFYNGSKKVVLDTTNDIKKVDNFICPIAATSVDCQIDLEPGQYCVIPYAESFAFSGTYKFNLDSEKLDNCEFYTLPKSQEQAWNEITVDGLWTTATNGGGDINILGWTKNPQYSFTLTKKSRACVLLSQDDNEKSVGFYVVKQLDAGKRAIEFRELVGKTESFKFVCSTGCTLTLDEGTYIVIPSTYDHGVEGAFHLTLFTDDKNATFQPLTDSFQEVEQVKGTWVGKSAGGSPNQPTFFNNPQFHLKVPASDKEEVIAVQLIQDSTIADEGIGFIVLSRDSHSEPLTAQDFQNEMVFTKTSNWEKRNDIVCRLHVKPESPREFTIIPSTFDSNVNRSFKLQVYSDVSISLDEIEQKEESSDSEQNDD</sequence>
<feature type="compositionally biased region" description="Polar residues" evidence="5">
    <location>
        <begin position="140"/>
        <end position="156"/>
    </location>
</feature>
<dbReference type="Proteomes" id="UP001344447">
    <property type="component" value="Unassembled WGS sequence"/>
</dbReference>
<dbReference type="InterPro" id="IPR035892">
    <property type="entry name" value="C2_domain_sf"/>
</dbReference>
<gene>
    <name evidence="7" type="ORF">RB653_006548</name>
</gene>
<dbReference type="PANTHER" id="PTHR10183">
    <property type="entry name" value="CALPAIN"/>
    <property type="match status" value="1"/>
</dbReference>
<dbReference type="Gene3D" id="2.60.120.380">
    <property type="match status" value="3"/>
</dbReference>
<feature type="compositionally biased region" description="Basic and acidic residues" evidence="5">
    <location>
        <begin position="158"/>
        <end position="170"/>
    </location>
</feature>
<dbReference type="InterPro" id="IPR000008">
    <property type="entry name" value="C2_dom"/>
</dbReference>
<dbReference type="GO" id="GO:0006508">
    <property type="term" value="P:proteolysis"/>
    <property type="evidence" value="ECO:0007669"/>
    <property type="project" value="UniProtKB-KW"/>
</dbReference>
<keyword evidence="3" id="KW-0378">Hydrolase</keyword>
<dbReference type="AlphaFoldDB" id="A0AAN7TZR3"/>
<keyword evidence="4" id="KW-0788">Thiol protease</keyword>
<dbReference type="Pfam" id="PF01067">
    <property type="entry name" value="Calpain_III"/>
    <property type="match status" value="2"/>
</dbReference>
<feature type="compositionally biased region" description="Low complexity" evidence="5">
    <location>
        <begin position="7"/>
        <end position="22"/>
    </location>
</feature>
<evidence type="ECO:0000256" key="5">
    <source>
        <dbReference type="SAM" id="MobiDB-lite"/>
    </source>
</evidence>